<dbReference type="RefSeq" id="WP_061276933.1">
    <property type="nucleotide sequence ID" value="NZ_CP023525.1"/>
</dbReference>
<proteinExistence type="predicted"/>
<sequence length="186" mass="20620">MAYRRVLSLILGCALAGSSLAAHPQTVPDGYQRIAQAHQVPPEALYSLALTESSATFPRGERPWPWTINVEGRGYRYSTRLAAWQALQGFMRRTPLKHIDVGVAQVNLGWNGGYFTSTWQAFDPYRNLSAAAEILRRCWDNHPGSWLAATGCYHHPAGGRPAATYTATVTRKLDQLTPVPASRRSR</sequence>
<organism evidence="2 3">
    <name type="scientific">Cedecea neteri</name>
    <dbReference type="NCBI Taxonomy" id="158822"/>
    <lineage>
        <taxon>Bacteria</taxon>
        <taxon>Pseudomonadati</taxon>
        <taxon>Pseudomonadota</taxon>
        <taxon>Gammaproteobacteria</taxon>
        <taxon>Enterobacterales</taxon>
        <taxon>Enterobacteriaceae</taxon>
        <taxon>Cedecea</taxon>
    </lineage>
</organism>
<evidence type="ECO:0000256" key="1">
    <source>
        <dbReference type="SAM" id="SignalP"/>
    </source>
</evidence>
<name>A0A291E3S7_9ENTR</name>
<dbReference type="Gene3D" id="1.10.530.10">
    <property type="match status" value="1"/>
</dbReference>
<keyword evidence="1" id="KW-0732">Signal</keyword>
<feature type="signal peptide" evidence="1">
    <location>
        <begin position="1"/>
        <end position="21"/>
    </location>
</feature>
<evidence type="ECO:0000313" key="3">
    <source>
        <dbReference type="Proteomes" id="UP000217979"/>
    </source>
</evidence>
<protein>
    <submittedName>
        <fullName evidence="2">Lytic transglycosylase</fullName>
    </submittedName>
</protein>
<feature type="chain" id="PRO_5012719320" evidence="1">
    <location>
        <begin position="22"/>
        <end position="186"/>
    </location>
</feature>
<evidence type="ECO:0000313" key="2">
    <source>
        <dbReference type="EMBL" id="ATF94566.1"/>
    </source>
</evidence>
<dbReference type="EMBL" id="CP023525">
    <property type="protein sequence ID" value="ATF94566.1"/>
    <property type="molecule type" value="Genomic_DNA"/>
</dbReference>
<dbReference type="Proteomes" id="UP000217979">
    <property type="component" value="Chromosome"/>
</dbReference>
<reference evidence="2 3" key="1">
    <citation type="submission" date="2017-09" db="EMBL/GenBank/DDBJ databases">
        <title>FDA dAtabase for Regulatory Grade micrObial Sequences (FDA-ARGOS): Supporting development and validation of Infectious Disease Dx tests.</title>
        <authorList>
            <person name="Minogue T."/>
            <person name="Wolcott M."/>
            <person name="Wasieloski L."/>
            <person name="Aguilar W."/>
            <person name="Moore D."/>
            <person name="Tallon L."/>
            <person name="Sadzewicz L."/>
            <person name="Ott S."/>
            <person name="Zhao X."/>
            <person name="Nagaraj S."/>
            <person name="Vavikolanu K."/>
            <person name="Aluvathingal J."/>
            <person name="Nadendla S."/>
            <person name="Sichtig H."/>
        </authorList>
    </citation>
    <scope>NUCLEOTIDE SEQUENCE [LARGE SCALE GENOMIC DNA]</scope>
    <source>
        <strain evidence="2 3">FDAARGOS_392</strain>
    </source>
</reference>
<dbReference type="InterPro" id="IPR023346">
    <property type="entry name" value="Lysozyme-like_dom_sf"/>
</dbReference>
<dbReference type="AlphaFoldDB" id="A0A291E3S7"/>
<dbReference type="SUPFAM" id="SSF53955">
    <property type="entry name" value="Lysozyme-like"/>
    <property type="match status" value="1"/>
</dbReference>
<gene>
    <name evidence="2" type="ORF">CO704_21965</name>
</gene>
<accession>A0A291E3S7</accession>